<name>A0ABT6AA55_9ACTN</name>
<feature type="transmembrane region" description="Helical" evidence="1">
    <location>
        <begin position="131"/>
        <end position="152"/>
    </location>
</feature>
<gene>
    <name evidence="2" type="ORF">P3H78_21780</name>
</gene>
<evidence type="ECO:0000313" key="3">
    <source>
        <dbReference type="Proteomes" id="UP001221150"/>
    </source>
</evidence>
<proteinExistence type="predicted"/>
<keyword evidence="1" id="KW-0472">Membrane</keyword>
<accession>A0ABT6AA55</accession>
<evidence type="ECO:0000313" key="2">
    <source>
        <dbReference type="EMBL" id="MDF3301206.1"/>
    </source>
</evidence>
<protein>
    <recommendedName>
        <fullName evidence="4">Integral membrane protein</fullName>
    </recommendedName>
</protein>
<evidence type="ECO:0000256" key="1">
    <source>
        <dbReference type="SAM" id="Phobius"/>
    </source>
</evidence>
<feature type="transmembrane region" description="Helical" evidence="1">
    <location>
        <begin position="181"/>
        <end position="201"/>
    </location>
</feature>
<keyword evidence="1" id="KW-1133">Transmembrane helix</keyword>
<comment type="caution">
    <text evidence="2">The sequence shown here is derived from an EMBL/GenBank/DDBJ whole genome shotgun (WGS) entry which is preliminary data.</text>
</comment>
<dbReference type="Proteomes" id="UP001221150">
    <property type="component" value="Unassembled WGS sequence"/>
</dbReference>
<feature type="transmembrane region" description="Helical" evidence="1">
    <location>
        <begin position="356"/>
        <end position="377"/>
    </location>
</feature>
<organism evidence="2 3">
    <name type="scientific">Streptomyces tropicalis</name>
    <dbReference type="NCBI Taxonomy" id="3034234"/>
    <lineage>
        <taxon>Bacteria</taxon>
        <taxon>Bacillati</taxon>
        <taxon>Actinomycetota</taxon>
        <taxon>Actinomycetes</taxon>
        <taxon>Kitasatosporales</taxon>
        <taxon>Streptomycetaceae</taxon>
        <taxon>Streptomyces</taxon>
    </lineage>
</organism>
<evidence type="ECO:0008006" key="4">
    <source>
        <dbReference type="Google" id="ProtNLM"/>
    </source>
</evidence>
<keyword evidence="1" id="KW-0812">Transmembrane</keyword>
<keyword evidence="3" id="KW-1185">Reference proteome</keyword>
<dbReference type="EMBL" id="JARJBB010000011">
    <property type="protein sequence ID" value="MDF3301206.1"/>
    <property type="molecule type" value="Genomic_DNA"/>
</dbReference>
<sequence>MSAWSAVLSWGPVDPWHRNLRHSTRRRVAEAIRRRVRASELDSFDFSGRETVEQRLIRRAIRRAVAREVTIQELSTMVEDLTTNIVAALMILGFAIGALWAGWTFFLGLLVWAAYVTLLFLFLTSRFAASLSAIFAAAILVLLPLVTSWPFLREPQMIASYAGRFGWIPPSWYSPGALESLGVSGLVLTFFFLAVAGAVACDSAAQRRIRTHWQAIGPYDRLLLQWTESVAAVLHSSRDWTTRASIERACQAIRSLASAVLNEFEMDWLFESGSRLHAEHQADAIALSRYVGGYQKHLSHAPAGPELDAVVKDLLDGLAHLALGDRKALLRNIEPVVEKGEEKTWKDTAESVAKRVFPSLILAGAGIGLPYISGVAASGELAGNLRITLVVMAVLSLISAPDDVSKKVNDALAKALPTRKE</sequence>
<feature type="transmembrane region" description="Helical" evidence="1">
    <location>
        <begin position="106"/>
        <end position="124"/>
    </location>
</feature>
<dbReference type="RefSeq" id="WP_276110764.1">
    <property type="nucleotide sequence ID" value="NZ_JARJBB010000011.1"/>
</dbReference>
<reference evidence="2 3" key="1">
    <citation type="submission" date="2023-03" db="EMBL/GenBank/DDBJ databases">
        <title>Draft genome sequence of Streptomyces sp. K1PA1 isolated from peat swamp forest in Thailand.</title>
        <authorList>
            <person name="Klaysubun C."/>
            <person name="Duangmal K."/>
        </authorList>
    </citation>
    <scope>NUCLEOTIDE SEQUENCE [LARGE SCALE GENOMIC DNA]</scope>
    <source>
        <strain evidence="2 3">K1PA1</strain>
    </source>
</reference>